<dbReference type="GO" id="GO:0005524">
    <property type="term" value="F:ATP binding"/>
    <property type="evidence" value="ECO:0007669"/>
    <property type="project" value="UniProtKB-KW"/>
</dbReference>
<comment type="catalytic activity">
    <reaction evidence="9">
        <text>ATP + H2O = ADP + phosphate + H(+)</text>
        <dbReference type="Rhea" id="RHEA:13065"/>
        <dbReference type="ChEBI" id="CHEBI:15377"/>
        <dbReference type="ChEBI" id="CHEBI:15378"/>
        <dbReference type="ChEBI" id="CHEBI:30616"/>
        <dbReference type="ChEBI" id="CHEBI:43474"/>
        <dbReference type="ChEBI" id="CHEBI:456216"/>
    </reaction>
    <physiologicalReaction direction="left-to-right" evidence="9">
        <dbReference type="Rhea" id="RHEA:13066"/>
    </physiologicalReaction>
</comment>
<dbReference type="InterPro" id="IPR057495">
    <property type="entry name" value="AAA_lid_BCS1"/>
</dbReference>
<dbReference type="InterPro" id="IPR050747">
    <property type="entry name" value="Mitochondrial_chaperone_BCS1"/>
</dbReference>
<dbReference type="InterPro" id="IPR027417">
    <property type="entry name" value="P-loop_NTPase"/>
</dbReference>
<keyword evidence="2" id="KW-0812">Transmembrane</keyword>
<evidence type="ECO:0000256" key="3">
    <source>
        <dbReference type="ARBA" id="ARBA00022741"/>
    </source>
</evidence>
<dbReference type="AlphaFoldDB" id="A0A1E1K6X2"/>
<accession>A0A1E1K6X2</accession>
<keyword evidence="8" id="KW-0472">Membrane</keyword>
<gene>
    <name evidence="13" type="ORF">RCO7_08020</name>
</gene>
<dbReference type="InterPro" id="IPR014851">
    <property type="entry name" value="BCS1_N"/>
</dbReference>
<dbReference type="GO" id="GO:0016887">
    <property type="term" value="F:ATP hydrolysis activity"/>
    <property type="evidence" value="ECO:0007669"/>
    <property type="project" value="InterPro"/>
</dbReference>
<name>A0A1E1K6X2_9HELO</name>
<comment type="similarity">
    <text evidence="10">Belongs to the AAA ATPase family.</text>
</comment>
<evidence type="ECO:0000256" key="9">
    <source>
        <dbReference type="ARBA" id="ARBA00048778"/>
    </source>
</evidence>
<keyword evidence="14" id="KW-1185">Reference proteome</keyword>
<evidence type="ECO:0000256" key="8">
    <source>
        <dbReference type="ARBA" id="ARBA00023136"/>
    </source>
</evidence>
<dbReference type="Pfam" id="PF25426">
    <property type="entry name" value="AAA_lid_BCS1"/>
    <property type="match status" value="1"/>
</dbReference>
<dbReference type="Proteomes" id="UP000178129">
    <property type="component" value="Unassembled WGS sequence"/>
</dbReference>
<dbReference type="InterPro" id="IPR003960">
    <property type="entry name" value="ATPase_AAA_CS"/>
</dbReference>
<feature type="domain" description="BCS1 N-terminal" evidence="12">
    <location>
        <begin position="3"/>
        <end position="157"/>
    </location>
</feature>
<dbReference type="PANTHER" id="PTHR23070">
    <property type="entry name" value="BCS1 AAA-TYPE ATPASE"/>
    <property type="match status" value="1"/>
</dbReference>
<dbReference type="Gene3D" id="3.40.50.300">
    <property type="entry name" value="P-loop containing nucleotide triphosphate hydrolases"/>
    <property type="match status" value="1"/>
</dbReference>
<dbReference type="InParanoid" id="A0A1E1K6X2"/>
<dbReference type="EMBL" id="FJUW01000007">
    <property type="protein sequence ID" value="CZS93837.1"/>
    <property type="molecule type" value="Genomic_DNA"/>
</dbReference>
<dbReference type="SUPFAM" id="SSF52540">
    <property type="entry name" value="P-loop containing nucleoside triphosphate hydrolases"/>
    <property type="match status" value="1"/>
</dbReference>
<evidence type="ECO:0000256" key="5">
    <source>
        <dbReference type="ARBA" id="ARBA00022840"/>
    </source>
</evidence>
<keyword evidence="3 10" id="KW-0547">Nucleotide-binding</keyword>
<comment type="subcellular location">
    <subcellularLocation>
        <location evidence="1">Mitochondrion membrane</location>
    </subcellularLocation>
</comment>
<dbReference type="InterPro" id="IPR003959">
    <property type="entry name" value="ATPase_AAA_core"/>
</dbReference>
<evidence type="ECO:0000256" key="1">
    <source>
        <dbReference type="ARBA" id="ARBA00004325"/>
    </source>
</evidence>
<keyword evidence="7" id="KW-0496">Mitochondrion</keyword>
<organism evidence="13 14">
    <name type="scientific">Rhynchosporium graminicola</name>
    <dbReference type="NCBI Taxonomy" id="2792576"/>
    <lineage>
        <taxon>Eukaryota</taxon>
        <taxon>Fungi</taxon>
        <taxon>Dikarya</taxon>
        <taxon>Ascomycota</taxon>
        <taxon>Pezizomycotina</taxon>
        <taxon>Leotiomycetes</taxon>
        <taxon>Helotiales</taxon>
        <taxon>Ploettnerulaceae</taxon>
        <taxon>Rhynchosporium</taxon>
    </lineage>
</organism>
<feature type="compositionally biased region" description="Polar residues" evidence="11">
    <location>
        <begin position="268"/>
        <end position="277"/>
    </location>
</feature>
<feature type="region of interest" description="Disordered" evidence="11">
    <location>
        <begin position="254"/>
        <end position="277"/>
    </location>
</feature>
<reference evidence="14" key="1">
    <citation type="submission" date="2016-03" db="EMBL/GenBank/DDBJ databases">
        <authorList>
            <person name="Ploux O."/>
        </authorList>
    </citation>
    <scope>NUCLEOTIDE SEQUENCE [LARGE SCALE GENOMIC DNA]</scope>
    <source>
        <strain evidence="14">UK7</strain>
    </source>
</reference>
<dbReference type="SMART" id="SM01024">
    <property type="entry name" value="BCS1_N"/>
    <property type="match status" value="1"/>
</dbReference>
<dbReference type="Pfam" id="PF08740">
    <property type="entry name" value="BCS1_N"/>
    <property type="match status" value="2"/>
</dbReference>
<protein>
    <recommendedName>
        <fullName evidence="12">BCS1 N-terminal domain-containing protein</fullName>
    </recommendedName>
</protein>
<evidence type="ECO:0000256" key="6">
    <source>
        <dbReference type="ARBA" id="ARBA00022989"/>
    </source>
</evidence>
<evidence type="ECO:0000256" key="7">
    <source>
        <dbReference type="ARBA" id="ARBA00023128"/>
    </source>
</evidence>
<evidence type="ECO:0000256" key="11">
    <source>
        <dbReference type="SAM" id="MobiDB-lite"/>
    </source>
</evidence>
<feature type="compositionally biased region" description="Basic and acidic residues" evidence="11">
    <location>
        <begin position="254"/>
        <end position="267"/>
    </location>
</feature>
<evidence type="ECO:0000256" key="10">
    <source>
        <dbReference type="RuleBase" id="RU003651"/>
    </source>
</evidence>
<evidence type="ECO:0000259" key="12">
    <source>
        <dbReference type="SMART" id="SM01024"/>
    </source>
</evidence>
<comment type="caution">
    <text evidence="13">The sequence shown here is derived from an EMBL/GenBank/DDBJ whole genome shotgun (WGS) entry which is preliminary data.</text>
</comment>
<dbReference type="GO" id="GO:0031966">
    <property type="term" value="C:mitochondrial membrane"/>
    <property type="evidence" value="ECO:0007669"/>
    <property type="project" value="UniProtKB-SubCell"/>
</dbReference>
<evidence type="ECO:0000313" key="14">
    <source>
        <dbReference type="Proteomes" id="UP000178129"/>
    </source>
</evidence>
<dbReference type="Pfam" id="PF00004">
    <property type="entry name" value="AAA"/>
    <property type="match status" value="1"/>
</dbReference>
<evidence type="ECO:0000313" key="13">
    <source>
        <dbReference type="EMBL" id="CZS93837.1"/>
    </source>
</evidence>
<proteinExistence type="inferred from homology"/>
<keyword evidence="6" id="KW-1133">Transmembrane helix</keyword>
<evidence type="ECO:0000256" key="4">
    <source>
        <dbReference type="ARBA" id="ARBA00022801"/>
    </source>
</evidence>
<dbReference type="PROSITE" id="PS00674">
    <property type="entry name" value="AAA"/>
    <property type="match status" value="1"/>
</dbReference>
<dbReference type="STRING" id="914237.A0A1E1K6X2"/>
<keyword evidence="5 10" id="KW-0067">ATP-binding</keyword>
<sequence>MPAAVWTLRTPSTAFYQYFMQYFTTSTSIAGNDDLNYDIVEWIEKNVIEKQNPRALVAKTATVSDHALAYFDKKKPGEEQAPSIKYVPTFERTGKEPLVVMVLGRSVTPIKRFLKMCHEAAGENRKTTIAVYLCGSDSSGEWWWRRFNKSMRPLETFHLDERTKEGLIPSLQKDVELMALFRSLPSQCFVLLEDVARIWVLVWISKSTAMQPTTFNYSMPSSEYPRNLAIEDIDAIGMQRSSAIDVIEAERKQATKHLPHEERDASTRDQGNTTPPSKITLSGLLNFLDGLISQEGRIVIMTSNFAHKLDKALIRPGRIDRQVYLGYTSPPTARLMFLRIFPPDSNSATPSHLNKQDLAKLATEFASYIPTDMLTPAEFQGHLIIYRDSAAEAVKETKTWVTEHRRSKEEEQEWAKRASLWKAAQKGRILTPEVEDKATKNKDEP</sequence>
<evidence type="ECO:0000256" key="2">
    <source>
        <dbReference type="ARBA" id="ARBA00022692"/>
    </source>
</evidence>
<keyword evidence="4" id="KW-0378">Hydrolase</keyword>